<feature type="compositionally biased region" description="Acidic residues" evidence="1">
    <location>
        <begin position="264"/>
        <end position="275"/>
    </location>
</feature>
<feature type="compositionally biased region" description="Basic and acidic residues" evidence="1">
    <location>
        <begin position="276"/>
        <end position="289"/>
    </location>
</feature>
<dbReference type="PANTHER" id="PTHR31348">
    <property type="entry name" value="EID1-LIKE F-BOX PROTEIN 2-RELATED"/>
    <property type="match status" value="1"/>
</dbReference>
<proteinExistence type="predicted"/>
<dbReference type="OrthoDB" id="761790at2759"/>
<comment type="caution">
    <text evidence="2">The sequence shown here is derived from an EMBL/GenBank/DDBJ whole genome shotgun (WGS) entry which is preliminary data.</text>
</comment>
<protein>
    <submittedName>
        <fullName evidence="2">EID1-like F-box protein 3</fullName>
    </submittedName>
</protein>
<feature type="region of interest" description="Disordered" evidence="1">
    <location>
        <begin position="16"/>
        <end position="36"/>
    </location>
</feature>
<feature type="region of interest" description="Disordered" evidence="1">
    <location>
        <begin position="264"/>
        <end position="310"/>
    </location>
</feature>
<dbReference type="InterPro" id="IPR040267">
    <property type="entry name" value="EID1-like"/>
</dbReference>
<dbReference type="Proteomes" id="UP000634136">
    <property type="component" value="Unassembled WGS sequence"/>
</dbReference>
<evidence type="ECO:0000313" key="2">
    <source>
        <dbReference type="EMBL" id="KAF7818294.1"/>
    </source>
</evidence>
<reference evidence="2" key="1">
    <citation type="submission" date="2020-09" db="EMBL/GenBank/DDBJ databases">
        <title>Genome-Enabled Discovery of Anthraquinone Biosynthesis in Senna tora.</title>
        <authorList>
            <person name="Kang S.-H."/>
            <person name="Pandey R.P."/>
            <person name="Lee C.-M."/>
            <person name="Sim J.-S."/>
            <person name="Jeong J.-T."/>
            <person name="Choi B.-S."/>
            <person name="Jung M."/>
            <person name="Ginzburg D."/>
            <person name="Zhao K."/>
            <person name="Won S.Y."/>
            <person name="Oh T.-J."/>
            <person name="Yu Y."/>
            <person name="Kim N.-H."/>
            <person name="Lee O.R."/>
            <person name="Lee T.-H."/>
            <person name="Bashyal P."/>
            <person name="Kim T.-S."/>
            <person name="Lee W.-H."/>
            <person name="Kawkins C."/>
            <person name="Kim C.-K."/>
            <person name="Kim J.S."/>
            <person name="Ahn B.O."/>
            <person name="Rhee S.Y."/>
            <person name="Sohng J.K."/>
        </authorList>
    </citation>
    <scope>NUCLEOTIDE SEQUENCE</scope>
    <source>
        <tissue evidence="2">Leaf</tissue>
    </source>
</reference>
<gene>
    <name evidence="2" type="ORF">G2W53_023749</name>
</gene>
<dbReference type="EMBL" id="JAAIUW010000008">
    <property type="protein sequence ID" value="KAF7818294.1"/>
    <property type="molecule type" value="Genomic_DNA"/>
</dbReference>
<organism evidence="2 3">
    <name type="scientific">Senna tora</name>
    <dbReference type="NCBI Taxonomy" id="362788"/>
    <lineage>
        <taxon>Eukaryota</taxon>
        <taxon>Viridiplantae</taxon>
        <taxon>Streptophyta</taxon>
        <taxon>Embryophyta</taxon>
        <taxon>Tracheophyta</taxon>
        <taxon>Spermatophyta</taxon>
        <taxon>Magnoliopsida</taxon>
        <taxon>eudicotyledons</taxon>
        <taxon>Gunneridae</taxon>
        <taxon>Pentapetalae</taxon>
        <taxon>rosids</taxon>
        <taxon>fabids</taxon>
        <taxon>Fabales</taxon>
        <taxon>Fabaceae</taxon>
        <taxon>Caesalpinioideae</taxon>
        <taxon>Cassia clade</taxon>
        <taxon>Senna</taxon>
    </lineage>
</organism>
<evidence type="ECO:0000256" key="1">
    <source>
        <dbReference type="SAM" id="MobiDB-lite"/>
    </source>
</evidence>
<name>A0A834TIW6_9FABA</name>
<dbReference type="AlphaFoldDB" id="A0A834TIW6"/>
<feature type="compositionally biased region" description="Polar residues" evidence="1">
    <location>
        <begin position="290"/>
        <end position="299"/>
    </location>
</feature>
<dbReference type="PANTHER" id="PTHR31348:SF3">
    <property type="entry name" value="EID1-LIKE F-BOX PROTEIN 3"/>
    <property type="match status" value="1"/>
</dbReference>
<evidence type="ECO:0000313" key="3">
    <source>
        <dbReference type="Proteomes" id="UP000634136"/>
    </source>
</evidence>
<keyword evidence="3" id="KW-1185">Reference proteome</keyword>
<sequence length="310" mass="34402">MAFDIAVLRETPASAKMNANRRLRPNPPSEGSESNDSGILNERILVLVFESLKWDLRTLCVTASLNQKLRAVAKRLLWREMCVYLAPHMVAALASGSPNGRIGGGWDSLAKLMVYCCGCQSTRHFKIGSQVAGHLVKASRFSKTSGRSFLTKKCRGDLLYVSDPCEHRMGELEDDLGVYRGVFQGFMRSRTRAYLVRRQVELEQIVRCPYCGARVWSMTKARLVPKSAARRLGSHEGGLEYFVCVNGHLHGTCWLVPLSSDDNDLAQEEDDDESNDESRNGVRRIEPNDRTATNGSMSSMGEDIVADGPA</sequence>
<accession>A0A834TIW6</accession>